<gene>
    <name evidence="2" type="ORF">E8M01_29900</name>
</gene>
<dbReference type="OrthoDB" id="9811345at2"/>
<dbReference type="AlphaFoldDB" id="A0A4D7B3J4"/>
<organism evidence="2 3">
    <name type="scientific">Phreatobacter stygius</name>
    <dbReference type="NCBI Taxonomy" id="1940610"/>
    <lineage>
        <taxon>Bacteria</taxon>
        <taxon>Pseudomonadati</taxon>
        <taxon>Pseudomonadota</taxon>
        <taxon>Alphaproteobacteria</taxon>
        <taxon>Hyphomicrobiales</taxon>
        <taxon>Phreatobacteraceae</taxon>
        <taxon>Phreatobacter</taxon>
    </lineage>
</organism>
<dbReference type="EMBL" id="CP039690">
    <property type="protein sequence ID" value="QCI68074.1"/>
    <property type="molecule type" value="Genomic_DNA"/>
</dbReference>
<sequence>MRAFPAAGAIIVMLVSAPDAVAQTIRTTATEAHWKSGVVQLAIKADLPDDCTRLVRAIAKGVTTRTLAVEVTVVREPTAQCGRSAGRVERSYSYNFPGITQAATAVTLRFLRDGQELGRETTPIAASTPIRR</sequence>
<accession>A0A4D7B3J4</accession>
<proteinExistence type="predicted"/>
<reference evidence="2 3" key="1">
    <citation type="submission" date="2019-04" db="EMBL/GenBank/DDBJ databases">
        <title>Phreatobacter aquaticus sp. nov.</title>
        <authorList>
            <person name="Choi A."/>
        </authorList>
    </citation>
    <scope>NUCLEOTIDE SEQUENCE [LARGE SCALE GENOMIC DNA]</scope>
    <source>
        <strain evidence="2 3">KCTC 52518</strain>
    </source>
</reference>
<dbReference type="RefSeq" id="WP_136963494.1">
    <property type="nucleotide sequence ID" value="NZ_CP039690.1"/>
</dbReference>
<evidence type="ECO:0000313" key="3">
    <source>
        <dbReference type="Proteomes" id="UP000298781"/>
    </source>
</evidence>
<evidence type="ECO:0000313" key="2">
    <source>
        <dbReference type="EMBL" id="QCI68074.1"/>
    </source>
</evidence>
<feature type="chain" id="PRO_5020462548" description="UrcA family protein" evidence="1">
    <location>
        <begin position="23"/>
        <end position="132"/>
    </location>
</feature>
<dbReference type="Proteomes" id="UP000298781">
    <property type="component" value="Chromosome"/>
</dbReference>
<dbReference type="KEGG" id="pstg:E8M01_29900"/>
<feature type="signal peptide" evidence="1">
    <location>
        <begin position="1"/>
        <end position="22"/>
    </location>
</feature>
<name>A0A4D7B3J4_9HYPH</name>
<protein>
    <recommendedName>
        <fullName evidence="4">UrcA family protein</fullName>
    </recommendedName>
</protein>
<evidence type="ECO:0000256" key="1">
    <source>
        <dbReference type="SAM" id="SignalP"/>
    </source>
</evidence>
<evidence type="ECO:0008006" key="4">
    <source>
        <dbReference type="Google" id="ProtNLM"/>
    </source>
</evidence>
<keyword evidence="3" id="KW-1185">Reference proteome</keyword>
<keyword evidence="1" id="KW-0732">Signal</keyword>